<dbReference type="KEGG" id="aade:C3B56_00224"/>
<dbReference type="InterPro" id="IPR001133">
    <property type="entry name" value="NADH_UbQ_OxRdtase_chain4L/K"/>
</dbReference>
<dbReference type="EMBL" id="CP026513">
    <property type="protein sequence ID" value="AZP36321.1"/>
    <property type="molecule type" value="Genomic_DNA"/>
</dbReference>
<dbReference type="AlphaFoldDB" id="A0A3S9J7H4"/>
<evidence type="ECO:0000256" key="3">
    <source>
        <dbReference type="ARBA" id="ARBA00022448"/>
    </source>
</evidence>
<dbReference type="GO" id="GO:0050136">
    <property type="term" value="F:NADH dehydrogenase (quinone) (non-electrogenic) activity"/>
    <property type="evidence" value="ECO:0007669"/>
    <property type="project" value="UniProtKB-UniRule"/>
</dbReference>
<reference evidence="11 12" key="1">
    <citation type="journal article" date="2018" name="Genome Biol. Evol.">
        <title>Partnering With a Pest: Genomes of Hemlock Woolly Adelgid Symbionts Reveal Atypical Nutritional Provisioning Patterns in Dual-Obligate Bacteria.</title>
        <authorList>
            <person name="Weglarz K.M."/>
            <person name="Havill N.P."/>
            <person name="Burke G.R."/>
            <person name="von Dohlen C.D."/>
        </authorList>
    </citation>
    <scope>NUCLEOTIDE SEQUENCE [LARGE SCALE GENOMIC DNA]</scope>
    <source>
        <strain evidence="11">ENA</strain>
    </source>
</reference>
<evidence type="ECO:0000256" key="4">
    <source>
        <dbReference type="ARBA" id="ARBA00022692"/>
    </source>
</evidence>
<keyword evidence="5 10" id="KW-0874">Quinone</keyword>
<keyword evidence="12" id="KW-1185">Reference proteome</keyword>
<dbReference type="NCBIfam" id="NF004320">
    <property type="entry name" value="PRK05715.1-2"/>
    <property type="match status" value="1"/>
</dbReference>
<evidence type="ECO:0000256" key="1">
    <source>
        <dbReference type="ARBA" id="ARBA00004141"/>
    </source>
</evidence>
<protein>
    <recommendedName>
        <fullName evidence="10">NADH-quinone oxidoreductase subunit K</fullName>
        <ecNumber evidence="10">7.1.1.-</ecNumber>
    </recommendedName>
    <alternativeName>
        <fullName evidence="10">NADH dehydrogenase I subunit K</fullName>
    </alternativeName>
    <alternativeName>
        <fullName evidence="10">NDH-1 subunit K</fullName>
    </alternativeName>
</protein>
<keyword evidence="8 10" id="KW-0830">Ubiquinone</keyword>
<evidence type="ECO:0000256" key="9">
    <source>
        <dbReference type="ARBA" id="ARBA00023136"/>
    </source>
</evidence>
<keyword evidence="11" id="KW-0560">Oxidoreductase</keyword>
<comment type="caution">
    <text evidence="10">Lacks conserved residue(s) required for the propagation of feature annotation.</text>
</comment>
<sequence length="99" mass="11195">MINLKNSIIICTIMFLLGTSSLIIRKNLFFILMGIEIMLNSTGLLLIIANHYLDKNEGQIIYMMLMSISASESSICLALLIKLYNLKKTLNIDVLNEIK</sequence>
<dbReference type="PANTHER" id="PTHR11434:SF16">
    <property type="entry name" value="NADH-UBIQUINONE OXIDOREDUCTASE CHAIN 4L"/>
    <property type="match status" value="1"/>
</dbReference>
<keyword evidence="7 10" id="KW-1133">Transmembrane helix</keyword>
<evidence type="ECO:0000256" key="10">
    <source>
        <dbReference type="HAMAP-Rule" id="MF_01456"/>
    </source>
</evidence>
<dbReference type="GO" id="GO:0030964">
    <property type="term" value="C:NADH dehydrogenase complex"/>
    <property type="evidence" value="ECO:0007669"/>
    <property type="project" value="TreeGrafter"/>
</dbReference>
<dbReference type="InterPro" id="IPR039428">
    <property type="entry name" value="NUOK/Mnh_C1-like"/>
</dbReference>
<dbReference type="Gene3D" id="1.10.287.3510">
    <property type="match status" value="1"/>
</dbReference>
<accession>A0A3S9J7H4</accession>
<keyword evidence="3 10" id="KW-0813">Transport</keyword>
<keyword evidence="10" id="KW-1003">Cell membrane</keyword>
<dbReference type="EC" id="7.1.1.-" evidence="10"/>
<proteinExistence type="inferred from homology"/>
<dbReference type="PANTHER" id="PTHR11434">
    <property type="entry name" value="NADH-UBIQUINONE OXIDOREDUCTASE SUBUNIT ND4L"/>
    <property type="match status" value="1"/>
</dbReference>
<comment type="similarity">
    <text evidence="2 10">Belongs to the complex I subunit 4L family.</text>
</comment>
<keyword evidence="6 10" id="KW-1278">Translocase</keyword>
<comment type="catalytic activity">
    <reaction evidence="10">
        <text>a quinone + NADH + 5 H(+)(in) = a quinol + NAD(+) + 4 H(+)(out)</text>
        <dbReference type="Rhea" id="RHEA:57888"/>
        <dbReference type="ChEBI" id="CHEBI:15378"/>
        <dbReference type="ChEBI" id="CHEBI:24646"/>
        <dbReference type="ChEBI" id="CHEBI:57540"/>
        <dbReference type="ChEBI" id="CHEBI:57945"/>
        <dbReference type="ChEBI" id="CHEBI:132124"/>
    </reaction>
</comment>
<comment type="subcellular location">
    <subcellularLocation>
        <location evidence="10">Cell membrane</location>
        <topology evidence="10">Multi-pass membrane protein</topology>
    </subcellularLocation>
    <subcellularLocation>
        <location evidence="1">Membrane</location>
        <topology evidence="1">Multi-pass membrane protein</topology>
    </subcellularLocation>
</comment>
<dbReference type="HAMAP" id="MF_01456">
    <property type="entry name" value="NDH1_NuoK"/>
    <property type="match status" value="1"/>
</dbReference>
<dbReference type="Pfam" id="PF00420">
    <property type="entry name" value="Oxidored_q2"/>
    <property type="match status" value="1"/>
</dbReference>
<dbReference type="OrthoDB" id="9801357at2"/>
<dbReference type="GO" id="GO:0048038">
    <property type="term" value="F:quinone binding"/>
    <property type="evidence" value="ECO:0007669"/>
    <property type="project" value="UniProtKB-KW"/>
</dbReference>
<dbReference type="GO" id="GO:0005886">
    <property type="term" value="C:plasma membrane"/>
    <property type="evidence" value="ECO:0007669"/>
    <property type="project" value="UniProtKB-SubCell"/>
</dbReference>
<feature type="transmembrane region" description="Helical" evidence="10">
    <location>
        <begin position="59"/>
        <end position="81"/>
    </location>
</feature>
<evidence type="ECO:0000313" key="12">
    <source>
        <dbReference type="Proteomes" id="UP000274458"/>
    </source>
</evidence>
<keyword evidence="4 10" id="KW-0812">Transmembrane</keyword>
<comment type="function">
    <text evidence="10">NDH-1 shuttles electrons from NADH, via FMN and iron-sulfur (Fe-S) centers, to quinones in the respiratory chain. The immediate electron acceptor for the enzyme in this species is believed to be ubiquinone. Couples the redox reaction to proton translocation (for every two electrons transferred, four hydrogen ions are translocated across the cytoplasmic membrane), and thus conserves the redox energy in a proton gradient.</text>
</comment>
<evidence type="ECO:0000256" key="8">
    <source>
        <dbReference type="ARBA" id="ARBA00023075"/>
    </source>
</evidence>
<comment type="subunit">
    <text evidence="10">NDH-1 is composed of 13 different subunits. Subunits NuoA, H, J, K, L, M, N constitute the membrane sector of the complex.</text>
</comment>
<gene>
    <name evidence="10 11" type="primary">nuoK</name>
    <name evidence="11" type="ORF">C3B56_00224</name>
</gene>
<keyword evidence="10" id="KW-0520">NAD</keyword>
<name>A0A3S9J7H4_9ENTR</name>
<evidence type="ECO:0000256" key="2">
    <source>
        <dbReference type="ARBA" id="ARBA00010519"/>
    </source>
</evidence>
<dbReference type="GO" id="GO:0042773">
    <property type="term" value="P:ATP synthesis coupled electron transport"/>
    <property type="evidence" value="ECO:0007669"/>
    <property type="project" value="InterPro"/>
</dbReference>
<dbReference type="Proteomes" id="UP000274458">
    <property type="component" value="Chromosome"/>
</dbReference>
<evidence type="ECO:0000256" key="6">
    <source>
        <dbReference type="ARBA" id="ARBA00022967"/>
    </source>
</evidence>
<evidence type="ECO:0000256" key="7">
    <source>
        <dbReference type="ARBA" id="ARBA00022989"/>
    </source>
</evidence>
<feature type="transmembrane region" description="Helical" evidence="10">
    <location>
        <begin position="31"/>
        <end position="53"/>
    </location>
</feature>
<dbReference type="RefSeq" id="WP_126071593.1">
    <property type="nucleotide sequence ID" value="NZ_CP026513.1"/>
</dbReference>
<keyword evidence="9 10" id="KW-0472">Membrane</keyword>
<organism evidence="11 12">
    <name type="scientific">Candidatus Annandia adelgestsuga</name>
    <dbReference type="NCBI Taxonomy" id="1302411"/>
    <lineage>
        <taxon>Bacteria</taxon>
        <taxon>Pseudomonadati</taxon>
        <taxon>Pseudomonadota</taxon>
        <taxon>Gammaproteobacteria</taxon>
        <taxon>Enterobacterales</taxon>
        <taxon>Enterobacteriaceae</taxon>
        <taxon>Candidatus Annandia</taxon>
    </lineage>
</organism>
<evidence type="ECO:0000256" key="5">
    <source>
        <dbReference type="ARBA" id="ARBA00022719"/>
    </source>
</evidence>
<evidence type="ECO:0000313" key="11">
    <source>
        <dbReference type="EMBL" id="AZP36321.1"/>
    </source>
</evidence>